<comment type="caution">
    <text evidence="1">The sequence shown here is derived from an EMBL/GenBank/DDBJ whole genome shotgun (WGS) entry which is preliminary data.</text>
</comment>
<gene>
    <name evidence="1" type="ORF">L210DRAFT_3499303</name>
</gene>
<accession>A0AAD4GM33</accession>
<reference evidence="1" key="1">
    <citation type="submission" date="2019-10" db="EMBL/GenBank/DDBJ databases">
        <authorList>
            <consortium name="DOE Joint Genome Institute"/>
            <person name="Kuo A."/>
            <person name="Miyauchi S."/>
            <person name="Kiss E."/>
            <person name="Drula E."/>
            <person name="Kohler A."/>
            <person name="Sanchez-Garcia M."/>
            <person name="Andreopoulos B."/>
            <person name="Barry K.W."/>
            <person name="Bonito G."/>
            <person name="Buee M."/>
            <person name="Carver A."/>
            <person name="Chen C."/>
            <person name="Cichocki N."/>
            <person name="Clum A."/>
            <person name="Culley D."/>
            <person name="Crous P.W."/>
            <person name="Fauchery L."/>
            <person name="Girlanda M."/>
            <person name="Hayes R."/>
            <person name="Keri Z."/>
            <person name="LaButti K."/>
            <person name="Lipzen A."/>
            <person name="Lombard V."/>
            <person name="Magnuson J."/>
            <person name="Maillard F."/>
            <person name="Morin E."/>
            <person name="Murat C."/>
            <person name="Nolan M."/>
            <person name="Ohm R."/>
            <person name="Pangilinan J."/>
            <person name="Pereira M."/>
            <person name="Perotto S."/>
            <person name="Peter M."/>
            <person name="Riley R."/>
            <person name="Sitrit Y."/>
            <person name="Stielow B."/>
            <person name="Szollosi G."/>
            <person name="Zifcakova L."/>
            <person name="Stursova M."/>
            <person name="Spatafora J.W."/>
            <person name="Tedersoo L."/>
            <person name="Vaario L.-M."/>
            <person name="Yamada A."/>
            <person name="Yan M."/>
            <person name="Wang P."/>
            <person name="Xu J."/>
            <person name="Bruns T."/>
            <person name="Baldrian P."/>
            <person name="Vilgalys R."/>
            <person name="Henrissat B."/>
            <person name="Grigoriev I.V."/>
            <person name="Hibbett D."/>
            <person name="Nagy L.G."/>
            <person name="Martin F.M."/>
        </authorList>
    </citation>
    <scope>NUCLEOTIDE SEQUENCE</scope>
    <source>
        <strain evidence="1">BED1</strain>
    </source>
</reference>
<sequence length="238" mass="26919">MWSYCYSLSLLRAHTRLESDSSDQLHKVYTSASPSINIKARLAQPSSKITGHSVRSRSAIPGTLLYAKISIHHGHAERRTPRVMGPNLGTEYDDAHIVVKCLWRTFLASRIFGIWLGSVSQIGDGPWPVSTISTSDGPGADPFRCSRLPDGGHNRTCWNGSSFGHRKRKNARTRINVLRNELFTVEAPTHRVIVRYNRHVNRMENQEKEYKGKEGELEYPDRIFCYGVTSPSERIALE</sequence>
<reference evidence="1" key="2">
    <citation type="journal article" date="2020" name="Nat. Commun.">
        <title>Large-scale genome sequencing of mycorrhizal fungi provides insights into the early evolution of symbiotic traits.</title>
        <authorList>
            <person name="Miyauchi S."/>
            <person name="Kiss E."/>
            <person name="Kuo A."/>
            <person name="Drula E."/>
            <person name="Kohler A."/>
            <person name="Sanchez-Garcia M."/>
            <person name="Morin E."/>
            <person name="Andreopoulos B."/>
            <person name="Barry K.W."/>
            <person name="Bonito G."/>
            <person name="Buee M."/>
            <person name="Carver A."/>
            <person name="Chen C."/>
            <person name="Cichocki N."/>
            <person name="Clum A."/>
            <person name="Culley D."/>
            <person name="Crous P.W."/>
            <person name="Fauchery L."/>
            <person name="Girlanda M."/>
            <person name="Hayes R.D."/>
            <person name="Keri Z."/>
            <person name="LaButti K."/>
            <person name="Lipzen A."/>
            <person name="Lombard V."/>
            <person name="Magnuson J."/>
            <person name="Maillard F."/>
            <person name="Murat C."/>
            <person name="Nolan M."/>
            <person name="Ohm R.A."/>
            <person name="Pangilinan J."/>
            <person name="Pereira M.F."/>
            <person name="Perotto S."/>
            <person name="Peter M."/>
            <person name="Pfister S."/>
            <person name="Riley R."/>
            <person name="Sitrit Y."/>
            <person name="Stielow J.B."/>
            <person name="Szollosi G."/>
            <person name="Zifcakova L."/>
            <person name="Stursova M."/>
            <person name="Spatafora J.W."/>
            <person name="Tedersoo L."/>
            <person name="Vaario L.M."/>
            <person name="Yamada A."/>
            <person name="Yan M."/>
            <person name="Wang P."/>
            <person name="Xu J."/>
            <person name="Bruns T."/>
            <person name="Baldrian P."/>
            <person name="Vilgalys R."/>
            <person name="Dunand C."/>
            <person name="Henrissat B."/>
            <person name="Grigoriev I.V."/>
            <person name="Hibbett D."/>
            <person name="Nagy L.G."/>
            <person name="Martin F.M."/>
        </authorList>
    </citation>
    <scope>NUCLEOTIDE SEQUENCE</scope>
    <source>
        <strain evidence="1">BED1</strain>
    </source>
</reference>
<evidence type="ECO:0000313" key="2">
    <source>
        <dbReference type="Proteomes" id="UP001194468"/>
    </source>
</evidence>
<dbReference type="EMBL" id="WHUW01000001">
    <property type="protein sequence ID" value="KAF8452286.1"/>
    <property type="molecule type" value="Genomic_DNA"/>
</dbReference>
<keyword evidence="2" id="KW-1185">Reference proteome</keyword>
<dbReference type="AlphaFoldDB" id="A0AAD4GM33"/>
<proteinExistence type="predicted"/>
<name>A0AAD4GM33_BOLED</name>
<evidence type="ECO:0000313" key="1">
    <source>
        <dbReference type="EMBL" id="KAF8452286.1"/>
    </source>
</evidence>
<protein>
    <submittedName>
        <fullName evidence="1">Uncharacterized protein</fullName>
    </submittedName>
</protein>
<organism evidence="1 2">
    <name type="scientific">Boletus edulis BED1</name>
    <dbReference type="NCBI Taxonomy" id="1328754"/>
    <lineage>
        <taxon>Eukaryota</taxon>
        <taxon>Fungi</taxon>
        <taxon>Dikarya</taxon>
        <taxon>Basidiomycota</taxon>
        <taxon>Agaricomycotina</taxon>
        <taxon>Agaricomycetes</taxon>
        <taxon>Agaricomycetidae</taxon>
        <taxon>Boletales</taxon>
        <taxon>Boletineae</taxon>
        <taxon>Boletaceae</taxon>
        <taxon>Boletoideae</taxon>
        <taxon>Boletus</taxon>
    </lineage>
</organism>
<dbReference type="Proteomes" id="UP001194468">
    <property type="component" value="Unassembled WGS sequence"/>
</dbReference>